<dbReference type="GO" id="GO:0004753">
    <property type="term" value="F:saccharopine dehydrogenase activity"/>
    <property type="evidence" value="ECO:0007669"/>
    <property type="project" value="TreeGrafter"/>
</dbReference>
<dbReference type="GO" id="GO:0005737">
    <property type="term" value="C:cytoplasm"/>
    <property type="evidence" value="ECO:0007669"/>
    <property type="project" value="TreeGrafter"/>
</dbReference>
<evidence type="ECO:0000259" key="2">
    <source>
        <dbReference type="SMART" id="SM01002"/>
    </source>
</evidence>
<comment type="caution">
    <text evidence="4">The sequence shown here is derived from an EMBL/GenBank/DDBJ whole genome shotgun (WGS) entry which is preliminary data.</text>
</comment>
<gene>
    <name evidence="4" type="ORF">ENN51_03120</name>
</gene>
<protein>
    <recommendedName>
        <fullName evidence="5">Saccharopine dehydrogenase [NAD(+), L-lysine-forming]</fullName>
    </recommendedName>
</protein>
<sequence>MTCYEHDVGICRETKNSWEHRAPLTPSQVAELVRAVGLRFAVQPDPNRAFPDDEYSAAGAVISESLDTCRVVLGIKEMPLDYFRPGGRYALFAHVIKGQPYNMPMLKRLMELGCDLFDYERIADDAGRRLVFFGRFAGIAGAVETLIALGRRLAARGVENPFAGLKPPHAHQNIGELMKEVVLLRHRIRREGLPGPHVPLVIGVAGYGHVGRGVLEVLDALGVVDVTPENLPALCGLRPSSMVSHPGQAAIYRVVFREEHMAEPAEPSRAFDLDEYYRYPERFKPAFEERLPFLDVLVNCIFWTERYPRLVTREWLRGEFAKPDGPRLKVIGDISCDVRGAVEATVRVTDPGDPTYVYDPDTDRAVEGTDGRGVVVMAVENLPCELPVDSSEEFGRVLAPFVPALAADGGADAAAGTLPAPLARALILRRGELTEDYRYLGRHLEEAERR</sequence>
<dbReference type="SUPFAM" id="SSF51735">
    <property type="entry name" value="NAD(P)-binding Rossmann-fold domains"/>
    <property type="match status" value="1"/>
</dbReference>
<dbReference type="PANTHER" id="PTHR11133:SF23">
    <property type="entry name" value="SACCHAROPINE DEHYDROGENASE [NAD(+), L-LYSINE-FORMING]"/>
    <property type="match status" value="1"/>
</dbReference>
<dbReference type="InterPro" id="IPR007886">
    <property type="entry name" value="AlaDH/PNT_N"/>
</dbReference>
<dbReference type="InterPro" id="IPR036291">
    <property type="entry name" value="NAD(P)-bd_dom_sf"/>
</dbReference>
<evidence type="ECO:0000259" key="3">
    <source>
        <dbReference type="SMART" id="SM01003"/>
    </source>
</evidence>
<feature type="domain" description="Alanine dehydrogenase/pyridine nucleotide transhydrogenase N-terminal" evidence="3">
    <location>
        <begin position="9"/>
        <end position="140"/>
    </location>
</feature>
<organism evidence="4">
    <name type="scientific">candidate division WOR-3 bacterium</name>
    <dbReference type="NCBI Taxonomy" id="2052148"/>
    <lineage>
        <taxon>Bacteria</taxon>
        <taxon>Bacteria division WOR-3</taxon>
    </lineage>
</organism>
<feature type="domain" description="Alanine dehydrogenase/pyridine nucleotide transhydrogenase NAD(H)-binding" evidence="2">
    <location>
        <begin position="183"/>
        <end position="378"/>
    </location>
</feature>
<dbReference type="Gene3D" id="3.40.50.720">
    <property type="entry name" value="NAD(P)-binding Rossmann-like Domain"/>
    <property type="match status" value="2"/>
</dbReference>
<evidence type="ECO:0000256" key="1">
    <source>
        <dbReference type="ARBA" id="ARBA00023002"/>
    </source>
</evidence>
<dbReference type="InterPro" id="IPR051168">
    <property type="entry name" value="AASS"/>
</dbReference>
<dbReference type="PANTHER" id="PTHR11133">
    <property type="entry name" value="SACCHAROPINE DEHYDROGENASE"/>
    <property type="match status" value="1"/>
</dbReference>
<proteinExistence type="predicted"/>
<dbReference type="GO" id="GO:0019878">
    <property type="term" value="P:lysine biosynthetic process via aminoadipic acid"/>
    <property type="evidence" value="ECO:0007669"/>
    <property type="project" value="TreeGrafter"/>
</dbReference>
<dbReference type="Pfam" id="PF01262">
    <property type="entry name" value="AlaDh_PNT_C"/>
    <property type="match status" value="1"/>
</dbReference>
<dbReference type="Proteomes" id="UP000885672">
    <property type="component" value="Unassembled WGS sequence"/>
</dbReference>
<evidence type="ECO:0000313" key="4">
    <source>
        <dbReference type="EMBL" id="HDQ99262.1"/>
    </source>
</evidence>
<accession>A0A7V0XEN4</accession>
<dbReference type="AlphaFoldDB" id="A0A7V0XEN4"/>
<dbReference type="Pfam" id="PF05222">
    <property type="entry name" value="AlaDh_PNT_N"/>
    <property type="match status" value="1"/>
</dbReference>
<keyword evidence="1" id="KW-0560">Oxidoreductase</keyword>
<dbReference type="InterPro" id="IPR007698">
    <property type="entry name" value="AlaDH/PNT_NAD(H)-bd"/>
</dbReference>
<dbReference type="SUPFAM" id="SSF52283">
    <property type="entry name" value="Formate/glycerate dehydrogenase catalytic domain-like"/>
    <property type="match status" value="1"/>
</dbReference>
<dbReference type="EMBL" id="DSBX01000123">
    <property type="protein sequence ID" value="HDQ99262.1"/>
    <property type="molecule type" value="Genomic_DNA"/>
</dbReference>
<name>A0A7V0XEN4_UNCW3</name>
<reference evidence="4" key="1">
    <citation type="journal article" date="2020" name="mSystems">
        <title>Genome- and Community-Level Interaction Insights into Carbon Utilization and Element Cycling Functions of Hydrothermarchaeota in Hydrothermal Sediment.</title>
        <authorList>
            <person name="Zhou Z."/>
            <person name="Liu Y."/>
            <person name="Xu W."/>
            <person name="Pan J."/>
            <person name="Luo Z.H."/>
            <person name="Li M."/>
        </authorList>
    </citation>
    <scope>NUCLEOTIDE SEQUENCE [LARGE SCALE GENOMIC DNA]</scope>
    <source>
        <strain evidence="4">SpSt-1182</strain>
    </source>
</reference>
<dbReference type="SMART" id="SM01003">
    <property type="entry name" value="AlaDh_PNT_N"/>
    <property type="match status" value="1"/>
</dbReference>
<dbReference type="SMART" id="SM01002">
    <property type="entry name" value="AlaDh_PNT_C"/>
    <property type="match status" value="1"/>
</dbReference>
<evidence type="ECO:0008006" key="5">
    <source>
        <dbReference type="Google" id="ProtNLM"/>
    </source>
</evidence>